<comment type="catalytic activity">
    <reaction evidence="1 9">
        <text>[(1-&gt;4)-alpha-D-glucosyl](n) + phosphate = [(1-&gt;4)-alpha-D-glucosyl](n-1) + alpha-D-glucose 1-phosphate</text>
        <dbReference type="Rhea" id="RHEA:41732"/>
        <dbReference type="Rhea" id="RHEA-COMP:9584"/>
        <dbReference type="Rhea" id="RHEA-COMP:9586"/>
        <dbReference type="ChEBI" id="CHEBI:15444"/>
        <dbReference type="ChEBI" id="CHEBI:43474"/>
        <dbReference type="ChEBI" id="CHEBI:58601"/>
        <dbReference type="EC" id="2.4.1.1"/>
    </reaction>
</comment>
<dbReference type="EC" id="2.4.1.1" evidence="9"/>
<name>A0ABW6WYJ4_9ACTN</name>
<dbReference type="Proteomes" id="UP001602245">
    <property type="component" value="Unassembled WGS sequence"/>
</dbReference>
<evidence type="ECO:0000256" key="2">
    <source>
        <dbReference type="ARBA" id="ARBA00001933"/>
    </source>
</evidence>
<sequence length="809" mass="89922">MDLRNGIGLRPLGNTPAEFEQDLLSNLYYRRGTTVESASAQDAYETLALTVRDRLAARRARTSAAQYAANPRWVYYLSAEFLFGRQLSQNLLYSNTGEVAAAALKAFGLAPGEVEELDVEPGLGNGGLGRLAACLLDAMATLDIPAVGYGIRYDFGIFKQAFADGAQVEKPDAWAFQGNPWEFPAPDDRQTVFFYGHTTRDSDGNTTWIPGEIVLGEPSHMLVPGYGTDTVNIVRLWSARGSESSFDLSRFSAGQYAEAVQEAVRAENISKVLYPDDSTELGRELRLKQQYFLVSCSLRDIIRRFRLRNAAWSEFAGKTAIQLNDTHPTLAIPELMRLLVDEEGLSWDEAWEITQRTFAYTCHTLLPEALETWPVALFERLLPRHLEIIYAINEGLLGEVRSRFPDDLDRVRRMSLIQEEPERRVRMANLAVTGTTAVNGVAELHSKLLAETTLRDFAELWPAKFRNVTNGVSPRRFVRLANPSLADLITSSLGDGGWINDLDRLEDLAPLADDPAFLSRWREIKRANKVRLGLGDPDSLTDVMVKRFHEYKRQQLKLLHVITQYHRIKNNPGGSYVPRTVLFAGKAAPAYHAAKSIIRLINAVARVVDEDAAVAPYLKIVFPPNYNVTLGELIIPAADLSEQISLAGKEASGTGNMKLALNGAITIGTLDGANIEIRDRVGADNFFLFGLDTPGATALRAAGYNPRAYYERDDELRAALDAIASGAFGGVGQEVADSLLNRDEYLTLADYRAYVDCQSEVDEAWQDQDRWTRASILNTARTGFFSADRTVRDYISTIWHVDPVHVPHP</sequence>
<evidence type="ECO:0000256" key="4">
    <source>
        <dbReference type="ARBA" id="ARBA00022676"/>
    </source>
</evidence>
<evidence type="ECO:0000256" key="1">
    <source>
        <dbReference type="ARBA" id="ARBA00001275"/>
    </source>
</evidence>
<dbReference type="Pfam" id="PF00343">
    <property type="entry name" value="Phosphorylase"/>
    <property type="match status" value="1"/>
</dbReference>
<dbReference type="SUPFAM" id="SSF53756">
    <property type="entry name" value="UDP-Glycosyltransferase/glycogen phosphorylase"/>
    <property type="match status" value="1"/>
</dbReference>
<dbReference type="PIRSF" id="PIRSF000460">
    <property type="entry name" value="Pprylas_GlgP"/>
    <property type="match status" value="1"/>
</dbReference>
<evidence type="ECO:0000256" key="3">
    <source>
        <dbReference type="ARBA" id="ARBA00006047"/>
    </source>
</evidence>
<keyword evidence="7 9" id="KW-0119">Carbohydrate metabolism</keyword>
<dbReference type="Gene3D" id="3.40.50.2000">
    <property type="entry name" value="Glycogen Phosphorylase B"/>
    <property type="match status" value="2"/>
</dbReference>
<evidence type="ECO:0000313" key="11">
    <source>
        <dbReference type="Proteomes" id="UP001602245"/>
    </source>
</evidence>
<dbReference type="InterPro" id="IPR011833">
    <property type="entry name" value="Glycg_phsphrylas"/>
</dbReference>
<dbReference type="RefSeq" id="WP_020511889.1">
    <property type="nucleotide sequence ID" value="NZ_JBIAZU010000011.1"/>
</dbReference>
<dbReference type="PANTHER" id="PTHR11468:SF3">
    <property type="entry name" value="GLYCOGEN PHOSPHORYLASE, LIVER FORM"/>
    <property type="match status" value="1"/>
</dbReference>
<comment type="similarity">
    <text evidence="3 9">Belongs to the glycogen phosphorylase family.</text>
</comment>
<dbReference type="CDD" id="cd04300">
    <property type="entry name" value="GT35_Glycogen_Phosphorylase"/>
    <property type="match status" value="1"/>
</dbReference>
<dbReference type="EMBL" id="JBIAZU010000011">
    <property type="protein sequence ID" value="MFF5297377.1"/>
    <property type="molecule type" value="Genomic_DNA"/>
</dbReference>
<comment type="function">
    <text evidence="9">Allosteric enzyme that catalyzes the rate-limiting step in glycogen catabolism, the phosphorolytic cleavage of glycogen to produce glucose-1-phosphate, and plays a central role in maintaining cellular and organismal glucose homeostasis.</text>
</comment>
<dbReference type="InterPro" id="IPR035090">
    <property type="entry name" value="Pyridoxal_P_attach_site"/>
</dbReference>
<dbReference type="GO" id="GO:0004645">
    <property type="term" value="F:1,4-alpha-oligoglucan phosphorylase activity"/>
    <property type="evidence" value="ECO:0007669"/>
    <property type="project" value="UniProtKB-EC"/>
</dbReference>
<keyword evidence="5 9" id="KW-0808">Transferase</keyword>
<reference evidence="10 11" key="1">
    <citation type="submission" date="2024-10" db="EMBL/GenBank/DDBJ databases">
        <title>The Natural Products Discovery Center: Release of the First 8490 Sequenced Strains for Exploring Actinobacteria Biosynthetic Diversity.</title>
        <authorList>
            <person name="Kalkreuter E."/>
            <person name="Kautsar S.A."/>
            <person name="Yang D."/>
            <person name="Bader C.D."/>
            <person name="Teijaro C.N."/>
            <person name="Fluegel L."/>
            <person name="Davis C.M."/>
            <person name="Simpson J.R."/>
            <person name="Lauterbach L."/>
            <person name="Steele A.D."/>
            <person name="Gui C."/>
            <person name="Meng S."/>
            <person name="Li G."/>
            <person name="Viehrig K."/>
            <person name="Ye F."/>
            <person name="Su P."/>
            <person name="Kiefer A.F."/>
            <person name="Nichols A."/>
            <person name="Cepeda A.J."/>
            <person name="Yan W."/>
            <person name="Fan B."/>
            <person name="Jiang Y."/>
            <person name="Adhikari A."/>
            <person name="Zheng C.-J."/>
            <person name="Schuster L."/>
            <person name="Cowan T.M."/>
            <person name="Smanski M.J."/>
            <person name="Chevrette M.G."/>
            <person name="De Carvalho L.P.S."/>
            <person name="Shen B."/>
        </authorList>
    </citation>
    <scope>NUCLEOTIDE SEQUENCE [LARGE SCALE GENOMIC DNA]</scope>
    <source>
        <strain evidence="10 11">NPDC000087</strain>
    </source>
</reference>
<comment type="function">
    <text evidence="8">Phosphorylase is an important allosteric enzyme in carbohydrate metabolism. Enzymes from different sources differ in their regulatory mechanisms and in their natural substrates. However, all known phosphorylases share catalytic and structural properties.</text>
</comment>
<evidence type="ECO:0000256" key="8">
    <source>
        <dbReference type="ARBA" id="ARBA00025174"/>
    </source>
</evidence>
<dbReference type="NCBIfam" id="TIGR02093">
    <property type="entry name" value="P_ylase"/>
    <property type="match status" value="1"/>
</dbReference>
<evidence type="ECO:0000256" key="6">
    <source>
        <dbReference type="ARBA" id="ARBA00022898"/>
    </source>
</evidence>
<dbReference type="PANTHER" id="PTHR11468">
    <property type="entry name" value="GLYCOGEN PHOSPHORYLASE"/>
    <property type="match status" value="1"/>
</dbReference>
<dbReference type="PROSITE" id="PS00102">
    <property type="entry name" value="PHOSPHORYLASE"/>
    <property type="match status" value="1"/>
</dbReference>
<keyword evidence="6 9" id="KW-0663">Pyridoxal phosphate</keyword>
<comment type="cofactor">
    <cofactor evidence="2 9">
        <name>pyridoxal 5'-phosphate</name>
        <dbReference type="ChEBI" id="CHEBI:597326"/>
    </cofactor>
</comment>
<keyword evidence="11" id="KW-1185">Reference proteome</keyword>
<accession>A0ABW6WYJ4</accession>
<evidence type="ECO:0000256" key="5">
    <source>
        <dbReference type="ARBA" id="ARBA00022679"/>
    </source>
</evidence>
<evidence type="ECO:0000256" key="7">
    <source>
        <dbReference type="ARBA" id="ARBA00023277"/>
    </source>
</evidence>
<evidence type="ECO:0000256" key="9">
    <source>
        <dbReference type="RuleBase" id="RU000587"/>
    </source>
</evidence>
<keyword evidence="4 9" id="KW-0328">Glycosyltransferase</keyword>
<dbReference type="InterPro" id="IPR000811">
    <property type="entry name" value="Glyco_trans_35"/>
</dbReference>
<gene>
    <name evidence="10" type="ORF">ACFY35_48785</name>
</gene>
<protein>
    <recommendedName>
        <fullName evidence="9">Alpha-1,4 glucan phosphorylase</fullName>
        <ecNumber evidence="9">2.4.1.1</ecNumber>
    </recommendedName>
</protein>
<proteinExistence type="inferred from homology"/>
<comment type="caution">
    <text evidence="10">The sequence shown here is derived from an EMBL/GenBank/DDBJ whole genome shotgun (WGS) entry which is preliminary data.</text>
</comment>
<evidence type="ECO:0000313" key="10">
    <source>
        <dbReference type="EMBL" id="MFF5297377.1"/>
    </source>
</evidence>
<organism evidence="10 11">
    <name type="scientific">Paractinoplanes globisporus</name>
    <dbReference type="NCBI Taxonomy" id="113565"/>
    <lineage>
        <taxon>Bacteria</taxon>
        <taxon>Bacillati</taxon>
        <taxon>Actinomycetota</taxon>
        <taxon>Actinomycetes</taxon>
        <taxon>Micromonosporales</taxon>
        <taxon>Micromonosporaceae</taxon>
        <taxon>Paractinoplanes</taxon>
    </lineage>
</organism>